<gene>
    <name evidence="4" type="ORF">S7711_04980</name>
</gene>
<evidence type="ECO:0000256" key="1">
    <source>
        <dbReference type="PROSITE-ProRule" id="PRU00042"/>
    </source>
</evidence>
<dbReference type="SMART" id="SM00355">
    <property type="entry name" value="ZnF_C2H2"/>
    <property type="match status" value="4"/>
</dbReference>
<dbReference type="AlphaFoldDB" id="A0A084ARB4"/>
<keyword evidence="1" id="KW-0862">Zinc</keyword>
<dbReference type="EMBL" id="KL648600">
    <property type="protein sequence ID" value="KEY67843.1"/>
    <property type="molecule type" value="Genomic_DNA"/>
</dbReference>
<accession>A0A084ARB4</accession>
<evidence type="ECO:0000313" key="5">
    <source>
        <dbReference type="Proteomes" id="UP000028045"/>
    </source>
</evidence>
<feature type="domain" description="C2H2-type" evidence="3">
    <location>
        <begin position="204"/>
        <end position="235"/>
    </location>
</feature>
<keyword evidence="1" id="KW-0479">Metal-binding</keyword>
<evidence type="ECO:0000256" key="2">
    <source>
        <dbReference type="SAM" id="MobiDB-lite"/>
    </source>
</evidence>
<dbReference type="PROSITE" id="PS50157">
    <property type="entry name" value="ZINC_FINGER_C2H2_2"/>
    <property type="match status" value="1"/>
</dbReference>
<proteinExistence type="predicted"/>
<dbReference type="InterPro" id="IPR013087">
    <property type="entry name" value="Znf_C2H2_type"/>
</dbReference>
<dbReference type="Pfam" id="PF12874">
    <property type="entry name" value="zf-met"/>
    <property type="match status" value="1"/>
</dbReference>
<dbReference type="Pfam" id="PF00096">
    <property type="entry name" value="zf-C2H2"/>
    <property type="match status" value="1"/>
</dbReference>
<dbReference type="GO" id="GO:0008270">
    <property type="term" value="F:zinc ion binding"/>
    <property type="evidence" value="ECO:0007669"/>
    <property type="project" value="UniProtKB-KW"/>
</dbReference>
<protein>
    <recommendedName>
        <fullName evidence="3">C2H2-type domain-containing protein</fullName>
    </recommendedName>
</protein>
<keyword evidence="1" id="KW-0863">Zinc-finger</keyword>
<evidence type="ECO:0000313" key="4">
    <source>
        <dbReference type="EMBL" id="KEY67843.1"/>
    </source>
</evidence>
<dbReference type="OrthoDB" id="8117402at2759"/>
<dbReference type="HOGENOM" id="CLU_031491_1_0_1"/>
<dbReference type="Gene3D" id="3.30.160.60">
    <property type="entry name" value="Classic Zinc Finger"/>
    <property type="match status" value="1"/>
</dbReference>
<dbReference type="Proteomes" id="UP000028045">
    <property type="component" value="Unassembled WGS sequence"/>
</dbReference>
<evidence type="ECO:0000259" key="3">
    <source>
        <dbReference type="PROSITE" id="PS50157"/>
    </source>
</evidence>
<sequence length="325" mass="37219">MAEQWYCKPCHLLFPTEEALKAHREEQRREGVSQHILCNKCGEQLVDTQHEFAHLQKCHGKDQGLWCPCGDGPYARLGDFMAHIEQGWCGMLNLARLDQMRDEKQKFTQQLREITNQPIKNDFWSFVIPSHEFNSQGDFTHQQQLNAEHNRKAEQSNWHGMEEETSTPKSTSCIGPTLYDLDQNDPSHPGFNIANYWHPTTDKYRCPKAGCGKGFPKPRAFMAHLRGPAHSNRSYRCPWCQRSWKSLQAIASHVETSDVRCRLRDSASFGVYIDQLTAGLVEPLSSRHDDGSVKYKIGREGLQRPRQMIGGVPGHAVYDDKKNAK</sequence>
<name>A0A084ARB4_STACB</name>
<organism evidence="4 5">
    <name type="scientific">Stachybotrys chartarum (strain CBS 109288 / IBT 7711)</name>
    <name type="common">Toxic black mold</name>
    <name type="synonym">Stilbospora chartarum</name>
    <dbReference type="NCBI Taxonomy" id="1280523"/>
    <lineage>
        <taxon>Eukaryota</taxon>
        <taxon>Fungi</taxon>
        <taxon>Dikarya</taxon>
        <taxon>Ascomycota</taxon>
        <taxon>Pezizomycotina</taxon>
        <taxon>Sordariomycetes</taxon>
        <taxon>Hypocreomycetidae</taxon>
        <taxon>Hypocreales</taxon>
        <taxon>Stachybotryaceae</taxon>
        <taxon>Stachybotrys</taxon>
    </lineage>
</organism>
<keyword evidence="5" id="KW-1185">Reference proteome</keyword>
<feature type="region of interest" description="Disordered" evidence="2">
    <location>
        <begin position="146"/>
        <end position="172"/>
    </location>
</feature>
<dbReference type="PROSITE" id="PS00028">
    <property type="entry name" value="ZINC_FINGER_C2H2_1"/>
    <property type="match status" value="2"/>
</dbReference>
<reference evidence="4 5" key="1">
    <citation type="journal article" date="2014" name="BMC Genomics">
        <title>Comparative genome sequencing reveals chemotype-specific gene clusters in the toxigenic black mold Stachybotrys.</title>
        <authorList>
            <person name="Semeiks J."/>
            <person name="Borek D."/>
            <person name="Otwinowski Z."/>
            <person name="Grishin N.V."/>
        </authorList>
    </citation>
    <scope>NUCLEOTIDE SEQUENCE [LARGE SCALE GENOMIC DNA]</scope>
    <source>
        <strain evidence="5">CBS 109288 / IBT 7711</strain>
    </source>
</reference>